<evidence type="ECO:0000313" key="1">
    <source>
        <dbReference type="EMBL" id="KAK8918964.1"/>
    </source>
</evidence>
<keyword evidence="2" id="KW-1185">Reference proteome</keyword>
<dbReference type="Proteomes" id="UP001418222">
    <property type="component" value="Unassembled WGS sequence"/>
</dbReference>
<dbReference type="AlphaFoldDB" id="A0AAP0AY82"/>
<reference evidence="1 2" key="1">
    <citation type="journal article" date="2022" name="Nat. Plants">
        <title>Genomes of leafy and leafless Platanthera orchids illuminate the evolution of mycoheterotrophy.</title>
        <authorList>
            <person name="Li M.H."/>
            <person name="Liu K.W."/>
            <person name="Li Z."/>
            <person name="Lu H.C."/>
            <person name="Ye Q.L."/>
            <person name="Zhang D."/>
            <person name="Wang J.Y."/>
            <person name="Li Y.F."/>
            <person name="Zhong Z.M."/>
            <person name="Liu X."/>
            <person name="Yu X."/>
            <person name="Liu D.K."/>
            <person name="Tu X.D."/>
            <person name="Liu B."/>
            <person name="Hao Y."/>
            <person name="Liao X.Y."/>
            <person name="Jiang Y.T."/>
            <person name="Sun W.H."/>
            <person name="Chen J."/>
            <person name="Chen Y.Q."/>
            <person name="Ai Y."/>
            <person name="Zhai J.W."/>
            <person name="Wu S.S."/>
            <person name="Zhou Z."/>
            <person name="Hsiao Y.Y."/>
            <person name="Wu W.L."/>
            <person name="Chen Y.Y."/>
            <person name="Lin Y.F."/>
            <person name="Hsu J.L."/>
            <person name="Li C.Y."/>
            <person name="Wang Z.W."/>
            <person name="Zhao X."/>
            <person name="Zhong W.Y."/>
            <person name="Ma X.K."/>
            <person name="Ma L."/>
            <person name="Huang J."/>
            <person name="Chen G.Z."/>
            <person name="Huang M.Z."/>
            <person name="Huang L."/>
            <person name="Peng D.H."/>
            <person name="Luo Y.B."/>
            <person name="Zou S.Q."/>
            <person name="Chen S.P."/>
            <person name="Lan S."/>
            <person name="Tsai W.C."/>
            <person name="Van de Peer Y."/>
            <person name="Liu Z.J."/>
        </authorList>
    </citation>
    <scope>NUCLEOTIDE SEQUENCE [LARGE SCALE GENOMIC DNA]</scope>
    <source>
        <strain evidence="1">Lor287</strain>
    </source>
</reference>
<evidence type="ECO:0000313" key="2">
    <source>
        <dbReference type="Proteomes" id="UP001418222"/>
    </source>
</evidence>
<organism evidence="1 2">
    <name type="scientific">Platanthera zijinensis</name>
    <dbReference type="NCBI Taxonomy" id="2320716"/>
    <lineage>
        <taxon>Eukaryota</taxon>
        <taxon>Viridiplantae</taxon>
        <taxon>Streptophyta</taxon>
        <taxon>Embryophyta</taxon>
        <taxon>Tracheophyta</taxon>
        <taxon>Spermatophyta</taxon>
        <taxon>Magnoliopsida</taxon>
        <taxon>Liliopsida</taxon>
        <taxon>Asparagales</taxon>
        <taxon>Orchidaceae</taxon>
        <taxon>Orchidoideae</taxon>
        <taxon>Orchideae</taxon>
        <taxon>Orchidinae</taxon>
        <taxon>Platanthera</taxon>
    </lineage>
</organism>
<name>A0AAP0AY82_9ASPA</name>
<comment type="caution">
    <text evidence="1">The sequence shown here is derived from an EMBL/GenBank/DDBJ whole genome shotgun (WGS) entry which is preliminary data.</text>
</comment>
<accession>A0AAP0AY82</accession>
<gene>
    <name evidence="1" type="primary">TPR1</name>
    <name evidence="1" type="ORF">KSP39_PZI021676</name>
</gene>
<dbReference type="EMBL" id="JBBWWQ010000019">
    <property type="protein sequence ID" value="KAK8918964.1"/>
    <property type="molecule type" value="Genomic_DNA"/>
</dbReference>
<dbReference type="InterPro" id="IPR036322">
    <property type="entry name" value="WD40_repeat_dom_sf"/>
</dbReference>
<dbReference type="GO" id="GO:0006355">
    <property type="term" value="P:regulation of DNA-templated transcription"/>
    <property type="evidence" value="ECO:0007669"/>
    <property type="project" value="InterPro"/>
</dbReference>
<dbReference type="PANTHER" id="PTHR44083">
    <property type="entry name" value="TOPLESS-RELATED PROTEIN 1-RELATED"/>
    <property type="match status" value="1"/>
</dbReference>
<sequence>MFILSSSLTYLSSSYGCSVANTTKSNFLAVGDEFMIKFWDMENADILTTHDVQVVLPAHLRLCFNRLGSLLAVSTNDNCVRILGSAEGFDLLHETDIQLSRNS</sequence>
<dbReference type="SUPFAM" id="SSF50978">
    <property type="entry name" value="WD40 repeat-like"/>
    <property type="match status" value="1"/>
</dbReference>
<dbReference type="PANTHER" id="PTHR44083:SF45">
    <property type="entry name" value="TOPLESS-RELATED PROTEIN 1"/>
    <property type="match status" value="1"/>
</dbReference>
<protein>
    <submittedName>
        <fullName evidence="1">Topless-related protein 1</fullName>
    </submittedName>
</protein>
<proteinExistence type="predicted"/>
<dbReference type="InterPro" id="IPR015943">
    <property type="entry name" value="WD40/YVTN_repeat-like_dom_sf"/>
</dbReference>
<dbReference type="Gene3D" id="2.130.10.10">
    <property type="entry name" value="YVTN repeat-like/Quinoprotein amine dehydrogenase"/>
    <property type="match status" value="1"/>
</dbReference>
<dbReference type="InterPro" id="IPR027728">
    <property type="entry name" value="Topless_fam"/>
</dbReference>